<dbReference type="InterPro" id="IPR050706">
    <property type="entry name" value="Cyclic-di-GMP_PDE-like"/>
</dbReference>
<keyword evidence="3" id="KW-1185">Reference proteome</keyword>
<feature type="domain" description="EAL" evidence="1">
    <location>
        <begin position="1"/>
        <end position="253"/>
    </location>
</feature>
<dbReference type="Pfam" id="PF00563">
    <property type="entry name" value="EAL"/>
    <property type="match status" value="1"/>
</dbReference>
<reference evidence="2" key="1">
    <citation type="journal article" date="2019" name="PLoS Negl. Trop. Dis.">
        <title>Revisiting the worldwide diversity of Leptospira species in the environment.</title>
        <authorList>
            <person name="Vincent A.T."/>
            <person name="Schiettekatte O."/>
            <person name="Bourhy P."/>
            <person name="Veyrier F.J."/>
            <person name="Picardeau M."/>
        </authorList>
    </citation>
    <scope>NUCLEOTIDE SEQUENCE [LARGE SCALE GENOMIC DNA]</scope>
    <source>
        <strain evidence="2">201300427</strain>
    </source>
</reference>
<dbReference type="EMBL" id="RQHW01000015">
    <property type="protein sequence ID" value="TGN20266.1"/>
    <property type="molecule type" value="Genomic_DNA"/>
</dbReference>
<dbReference type="Proteomes" id="UP000298058">
    <property type="component" value="Unassembled WGS sequence"/>
</dbReference>
<gene>
    <name evidence="2" type="ORF">EHS15_04790</name>
</gene>
<evidence type="ECO:0000313" key="2">
    <source>
        <dbReference type="EMBL" id="TGN20266.1"/>
    </source>
</evidence>
<dbReference type="CDD" id="cd01948">
    <property type="entry name" value="EAL"/>
    <property type="match status" value="1"/>
</dbReference>
<protein>
    <submittedName>
        <fullName evidence="2">EAL domain-containing protein</fullName>
    </submittedName>
</protein>
<dbReference type="SMART" id="SM00052">
    <property type="entry name" value="EAL"/>
    <property type="match status" value="1"/>
</dbReference>
<dbReference type="OrthoDB" id="1673646at2"/>
<sequence length="403" mass="46488">MFAVDELALDYVPYFQPIFSVEDQTVAAYESLGRGVSPNGDVYSLSFFMHNSDSLEEQDRVITVDSLLTEKAFLKFAEEREKGYLFLNVTPDRLLYEVEYSEGLDFPILQKAKQYGIHPSRIYLEITERTSKRSLDSLTTAVEMFKEQGFKIALDDVGSESSNLERLGALKPDMIKVDLNLLKRSIRSREFQSILEYLKDISLGMGSDLLFEGIETEEELYRAVDSGARFLQGYFLGRPKANFLNAFECDGLLKPHLDSFHQLKRQQISSEIHFETSIKETLEKISIPVRKIGKRVLIDAQSIFKLSGAIQRVYVTDWDGTQVSSYYERDGEFSFKENNLSLQKNWSYLPFFYKHVKQAFRSPSSWQISEPYWDRALNRKLTVFSKVLEGQLSVFIDVSYQST</sequence>
<dbReference type="PANTHER" id="PTHR33121:SF82">
    <property type="entry name" value="SIGNAL TRANSDUCTION PROTEIN CONTAINING A EAL DOMAIN"/>
    <property type="match status" value="1"/>
</dbReference>
<evidence type="ECO:0000313" key="3">
    <source>
        <dbReference type="Proteomes" id="UP000298058"/>
    </source>
</evidence>
<evidence type="ECO:0000259" key="1">
    <source>
        <dbReference type="PROSITE" id="PS50883"/>
    </source>
</evidence>
<dbReference type="PROSITE" id="PS50883">
    <property type="entry name" value="EAL"/>
    <property type="match status" value="1"/>
</dbReference>
<dbReference type="InterPro" id="IPR029151">
    <property type="entry name" value="Sensor-like_sf"/>
</dbReference>
<dbReference type="AlphaFoldDB" id="A0A4V3JYA3"/>
<dbReference type="SUPFAM" id="SSF103190">
    <property type="entry name" value="Sensory domain-like"/>
    <property type="match status" value="1"/>
</dbReference>
<dbReference type="InterPro" id="IPR018842">
    <property type="entry name" value="YkuI_C"/>
</dbReference>
<dbReference type="GO" id="GO:0071111">
    <property type="term" value="F:cyclic-guanylate-specific phosphodiesterase activity"/>
    <property type="evidence" value="ECO:0007669"/>
    <property type="project" value="InterPro"/>
</dbReference>
<dbReference type="PANTHER" id="PTHR33121">
    <property type="entry name" value="CYCLIC DI-GMP PHOSPHODIESTERASE PDEF"/>
    <property type="match status" value="1"/>
</dbReference>
<accession>A0A4V3JYA3</accession>
<dbReference type="Pfam" id="PF10388">
    <property type="entry name" value="YkuI_C"/>
    <property type="match status" value="1"/>
</dbReference>
<dbReference type="InterPro" id="IPR001633">
    <property type="entry name" value="EAL_dom"/>
</dbReference>
<dbReference type="InterPro" id="IPR035919">
    <property type="entry name" value="EAL_sf"/>
</dbReference>
<dbReference type="SUPFAM" id="SSF141868">
    <property type="entry name" value="EAL domain-like"/>
    <property type="match status" value="1"/>
</dbReference>
<dbReference type="Gene3D" id="3.30.450.20">
    <property type="entry name" value="PAS domain"/>
    <property type="match status" value="1"/>
</dbReference>
<organism evidence="2 3">
    <name type="scientific">Leptospira idonii</name>
    <dbReference type="NCBI Taxonomy" id="1193500"/>
    <lineage>
        <taxon>Bacteria</taxon>
        <taxon>Pseudomonadati</taxon>
        <taxon>Spirochaetota</taxon>
        <taxon>Spirochaetia</taxon>
        <taxon>Leptospirales</taxon>
        <taxon>Leptospiraceae</taxon>
        <taxon>Leptospira</taxon>
    </lineage>
</organism>
<dbReference type="Gene3D" id="3.20.20.450">
    <property type="entry name" value="EAL domain"/>
    <property type="match status" value="1"/>
</dbReference>
<name>A0A4V3JYA3_9LEPT</name>
<comment type="caution">
    <text evidence="2">The sequence shown here is derived from an EMBL/GenBank/DDBJ whole genome shotgun (WGS) entry which is preliminary data.</text>
</comment>
<proteinExistence type="predicted"/>